<evidence type="ECO:0000313" key="2">
    <source>
        <dbReference type="EMBL" id="EID72332.1"/>
    </source>
</evidence>
<sequence length="97" mass="11183">MNNIMINVGIVSRLVFLLLPLVGITLWFIYDGGIGFGWNLIWYWISIIGFLLLYQLALLLNLMLQHKKKGFSKENKIFIIIGLILLFLAIVIFSNKL</sequence>
<keyword evidence="3" id="KW-1185">Reference proteome</keyword>
<reference evidence="2 3" key="1">
    <citation type="journal article" date="2012" name="J. Bacteriol.">
        <title>Genome Sequence of the Halotolerant Bacterium Imtechella halotolerans K1T.</title>
        <authorList>
            <person name="Kumar S."/>
            <person name="Vikram S."/>
            <person name="Subramanian S."/>
            <person name="Raghava G.P."/>
            <person name="Pinnaka A.K."/>
        </authorList>
    </citation>
    <scope>NUCLEOTIDE SEQUENCE [LARGE SCALE GENOMIC DNA]</scope>
    <source>
        <strain evidence="2 3">K1</strain>
    </source>
</reference>
<feature type="transmembrane region" description="Helical" evidence="1">
    <location>
        <begin position="42"/>
        <end position="64"/>
    </location>
</feature>
<keyword evidence="1" id="KW-0472">Membrane</keyword>
<dbReference type="AlphaFoldDB" id="I0W7G6"/>
<organism evidence="2 3">
    <name type="scientific">Imtechella halotolerans K1</name>
    <dbReference type="NCBI Taxonomy" id="946077"/>
    <lineage>
        <taxon>Bacteria</taxon>
        <taxon>Pseudomonadati</taxon>
        <taxon>Bacteroidota</taxon>
        <taxon>Flavobacteriia</taxon>
        <taxon>Flavobacteriales</taxon>
        <taxon>Flavobacteriaceae</taxon>
        <taxon>Imtechella</taxon>
    </lineage>
</organism>
<dbReference type="EMBL" id="AJJU01000037">
    <property type="protein sequence ID" value="EID72332.1"/>
    <property type="molecule type" value="Genomic_DNA"/>
</dbReference>
<feature type="transmembrane region" description="Helical" evidence="1">
    <location>
        <begin position="12"/>
        <end position="30"/>
    </location>
</feature>
<evidence type="ECO:0000256" key="1">
    <source>
        <dbReference type="SAM" id="Phobius"/>
    </source>
</evidence>
<accession>I0W7G6</accession>
<evidence type="ECO:0000313" key="3">
    <source>
        <dbReference type="Proteomes" id="UP000005938"/>
    </source>
</evidence>
<gene>
    <name evidence="2" type="ORF">W5A_12531</name>
</gene>
<keyword evidence="1" id="KW-0812">Transmembrane</keyword>
<keyword evidence="1" id="KW-1133">Transmembrane helix</keyword>
<protein>
    <submittedName>
        <fullName evidence="2">Uncharacterized protein</fullName>
    </submittedName>
</protein>
<dbReference type="RefSeq" id="WP_008241207.1">
    <property type="nucleotide sequence ID" value="NZ_AJJU01000037.1"/>
</dbReference>
<dbReference type="STRING" id="946077.W5A_12531"/>
<feature type="transmembrane region" description="Helical" evidence="1">
    <location>
        <begin position="76"/>
        <end position="94"/>
    </location>
</feature>
<proteinExistence type="predicted"/>
<dbReference type="OrthoDB" id="9981540at2"/>
<comment type="caution">
    <text evidence="2">The sequence shown here is derived from an EMBL/GenBank/DDBJ whole genome shotgun (WGS) entry which is preliminary data.</text>
</comment>
<dbReference type="Proteomes" id="UP000005938">
    <property type="component" value="Unassembled WGS sequence"/>
</dbReference>
<name>I0W7G6_9FLAO</name>